<evidence type="ECO:0000313" key="1">
    <source>
        <dbReference type="EMBL" id="PLW29979.1"/>
    </source>
</evidence>
<reference evidence="1 2" key="1">
    <citation type="submission" date="2017-11" db="EMBL/GenBank/DDBJ databases">
        <title>De novo assembly and phasing of dikaryotic genomes from two isolates of Puccinia coronata f. sp. avenae, the causal agent of oat crown rust.</title>
        <authorList>
            <person name="Miller M.E."/>
            <person name="Zhang Y."/>
            <person name="Omidvar V."/>
            <person name="Sperschneider J."/>
            <person name="Schwessinger B."/>
            <person name="Raley C."/>
            <person name="Palmer J.M."/>
            <person name="Garnica D."/>
            <person name="Upadhyaya N."/>
            <person name="Rathjen J."/>
            <person name="Taylor J.M."/>
            <person name="Park R.F."/>
            <person name="Dodds P.N."/>
            <person name="Hirsch C.D."/>
            <person name="Kianian S.F."/>
            <person name="Figueroa M."/>
        </authorList>
    </citation>
    <scope>NUCLEOTIDE SEQUENCE [LARGE SCALE GENOMIC DNA]</scope>
    <source>
        <strain evidence="1">12SD80</strain>
    </source>
</reference>
<proteinExistence type="predicted"/>
<name>A0A2N5TWV8_9BASI</name>
<evidence type="ECO:0000313" key="2">
    <source>
        <dbReference type="Proteomes" id="UP000235392"/>
    </source>
</evidence>
<sequence>MVLEGLWPKQATLFPEGCSVLGNLLAKQFAACLASCPAPANASRCLLADAGYLPAFHKWRVPSYNPGYLPPFPQISGHPDPHTDTPAGICAAEAGTRHQIPGTHGGFARSISIPS</sequence>
<dbReference type="EMBL" id="PGCI01000313">
    <property type="protein sequence ID" value="PLW29979.1"/>
    <property type="molecule type" value="Genomic_DNA"/>
</dbReference>
<organism evidence="1 2">
    <name type="scientific">Puccinia coronata f. sp. avenae</name>
    <dbReference type="NCBI Taxonomy" id="200324"/>
    <lineage>
        <taxon>Eukaryota</taxon>
        <taxon>Fungi</taxon>
        <taxon>Dikarya</taxon>
        <taxon>Basidiomycota</taxon>
        <taxon>Pucciniomycotina</taxon>
        <taxon>Pucciniomycetes</taxon>
        <taxon>Pucciniales</taxon>
        <taxon>Pucciniaceae</taxon>
        <taxon>Puccinia</taxon>
    </lineage>
</organism>
<protein>
    <submittedName>
        <fullName evidence="1">Uncharacterized protein</fullName>
    </submittedName>
</protein>
<gene>
    <name evidence="1" type="ORF">PCASD_21763</name>
</gene>
<comment type="caution">
    <text evidence="1">The sequence shown here is derived from an EMBL/GenBank/DDBJ whole genome shotgun (WGS) entry which is preliminary data.</text>
</comment>
<dbReference type="AlphaFoldDB" id="A0A2N5TWV8"/>
<accession>A0A2N5TWV8</accession>
<dbReference type="Proteomes" id="UP000235392">
    <property type="component" value="Unassembled WGS sequence"/>
</dbReference>